<evidence type="ECO:0000256" key="1">
    <source>
        <dbReference type="SAM" id="MobiDB-lite"/>
    </source>
</evidence>
<gene>
    <name evidence="2" type="ORF">JI435_160020</name>
</gene>
<keyword evidence="3" id="KW-1185">Reference proteome</keyword>
<reference evidence="3" key="1">
    <citation type="journal article" date="2021" name="BMC Genomics">
        <title>Chromosome-level genome assembly and manually-curated proteome of model necrotroph Parastagonospora nodorum Sn15 reveals a genome-wide trove of candidate effector homologs, and redundancy of virulence-related functions within an accessory chromosome.</title>
        <authorList>
            <person name="Bertazzoni S."/>
            <person name="Jones D.A.B."/>
            <person name="Phan H.T."/>
            <person name="Tan K.-C."/>
            <person name="Hane J.K."/>
        </authorList>
    </citation>
    <scope>NUCLEOTIDE SEQUENCE [LARGE SCALE GENOMIC DNA]</scope>
    <source>
        <strain evidence="3">SN15 / ATCC MYA-4574 / FGSC 10173)</strain>
    </source>
</reference>
<evidence type="ECO:0000313" key="2">
    <source>
        <dbReference type="EMBL" id="QRD03708.1"/>
    </source>
</evidence>
<protein>
    <submittedName>
        <fullName evidence="2">Uncharacterized protein</fullName>
    </submittedName>
</protein>
<organism evidence="2 3">
    <name type="scientific">Phaeosphaeria nodorum (strain SN15 / ATCC MYA-4574 / FGSC 10173)</name>
    <name type="common">Glume blotch fungus</name>
    <name type="synonym">Parastagonospora nodorum</name>
    <dbReference type="NCBI Taxonomy" id="321614"/>
    <lineage>
        <taxon>Eukaryota</taxon>
        <taxon>Fungi</taxon>
        <taxon>Dikarya</taxon>
        <taxon>Ascomycota</taxon>
        <taxon>Pezizomycotina</taxon>
        <taxon>Dothideomycetes</taxon>
        <taxon>Pleosporomycetidae</taxon>
        <taxon>Pleosporales</taxon>
        <taxon>Pleosporineae</taxon>
        <taxon>Phaeosphaeriaceae</taxon>
        <taxon>Parastagonospora</taxon>
    </lineage>
</organism>
<feature type="compositionally biased region" description="Polar residues" evidence="1">
    <location>
        <begin position="154"/>
        <end position="173"/>
    </location>
</feature>
<dbReference type="AlphaFoldDB" id="A0A7U2I854"/>
<dbReference type="VEuPathDB" id="FungiDB:JI435_160020"/>
<evidence type="ECO:0000313" key="3">
    <source>
        <dbReference type="Proteomes" id="UP000663193"/>
    </source>
</evidence>
<dbReference type="Proteomes" id="UP000663193">
    <property type="component" value="Chromosome 15"/>
</dbReference>
<proteinExistence type="predicted"/>
<dbReference type="EMBL" id="CP069037">
    <property type="protein sequence ID" value="QRD03708.1"/>
    <property type="molecule type" value="Genomic_DNA"/>
</dbReference>
<feature type="region of interest" description="Disordered" evidence="1">
    <location>
        <begin position="62"/>
        <end position="182"/>
    </location>
</feature>
<dbReference type="RefSeq" id="XP_001806133.1">
    <property type="nucleotide sequence ID" value="XM_001806081.1"/>
</dbReference>
<feature type="compositionally biased region" description="Basic and acidic residues" evidence="1">
    <location>
        <begin position="65"/>
        <end position="75"/>
    </location>
</feature>
<accession>A0A7U2I854</accession>
<dbReference type="KEGG" id="pno:SNOG_16002"/>
<name>A0A7U2I854_PHANO</name>
<sequence length="207" mass="22996">MVGIVYHVASSFAGALWSTTCHLLDALVASQERLEKRAVGHAPNSETSSTYDRALDSKQLLRRSRQAESSHDLRASSKPVSMKPQTQHTASLDDQNVGYSQVHPLLNTDHLRKPRHSQSMPNLIGPSRERRHKSTRPRSMITTSQEPFVDPTHITGNPIISRSETSRLPTSPLTMRGSVTGGRHVGKVTDNEWKASNKALMMVRRMG</sequence>
<feature type="compositionally biased region" description="Polar residues" evidence="1">
    <location>
        <begin position="83"/>
        <end position="99"/>
    </location>
</feature>